<comment type="caution">
    <text evidence="1">The sequence shown here is derived from an EMBL/GenBank/DDBJ whole genome shotgun (WGS) entry which is preliminary data.</text>
</comment>
<organism evidence="1 2">
    <name type="scientific">Shewanella psychromarinicola</name>
    <dbReference type="NCBI Taxonomy" id="2487742"/>
    <lineage>
        <taxon>Bacteria</taxon>
        <taxon>Pseudomonadati</taxon>
        <taxon>Pseudomonadota</taxon>
        <taxon>Gammaproteobacteria</taxon>
        <taxon>Alteromonadales</taxon>
        <taxon>Shewanellaceae</taxon>
        <taxon>Shewanella</taxon>
    </lineage>
</organism>
<dbReference type="Proteomes" id="UP000278855">
    <property type="component" value="Unassembled WGS sequence"/>
</dbReference>
<evidence type="ECO:0000313" key="1">
    <source>
        <dbReference type="EMBL" id="RPA32406.1"/>
    </source>
</evidence>
<dbReference type="AlphaFoldDB" id="A0A3N4E5P7"/>
<evidence type="ECO:0000313" key="2">
    <source>
        <dbReference type="Proteomes" id="UP000278855"/>
    </source>
</evidence>
<accession>A0A3N4E5P7</accession>
<proteinExistence type="predicted"/>
<protein>
    <submittedName>
        <fullName evidence="1">Uncharacterized protein</fullName>
    </submittedName>
</protein>
<dbReference type="EMBL" id="RKKB01000003">
    <property type="protein sequence ID" value="RPA32406.1"/>
    <property type="molecule type" value="Genomic_DNA"/>
</dbReference>
<reference evidence="2" key="1">
    <citation type="submission" date="2018-11" db="EMBL/GenBank/DDBJ databases">
        <title>Shewanella sp. R106.</title>
        <authorList>
            <person name="Hwang Y.J."/>
            <person name="Hwang C.Y."/>
        </authorList>
    </citation>
    <scope>NUCLEOTIDE SEQUENCE [LARGE SCALE GENOMIC DNA]</scope>
    <source>
        <strain evidence="2">R106</strain>
    </source>
</reference>
<gene>
    <name evidence="1" type="ORF">EGC77_11410</name>
</gene>
<name>A0A3N4E5P7_9GAMM</name>
<sequence length="67" mass="7834">MVLLAIDSFEHVNEPCYQQKRKDTFNIIFGLKPVIHNLVKPYTLRRGSYLRFIILSQVTTFTTLASF</sequence>